<dbReference type="PANTHER" id="PTHR47331">
    <property type="entry name" value="PHD-TYPE DOMAIN-CONTAINING PROTEIN"/>
    <property type="match status" value="1"/>
</dbReference>
<sequence length="227" mass="26239">MKDASMVLRKWTTNSDQLMQQWKREGLETQLQDNSSTKVLGMMWNTVKDHMFVGIQSLVDSLSNNENTKRHLLRAVGKIFDPLGLLTPFSIRVKCILQLLWLKKISWDAELPPDIRRMWCQWVSEVHHLSELQIPRYVLHTSVEESSGVLELHCFCDASQKAYGVAIYTRVVKDFNVEMNLLVSKSRVAPLTKITLPRLELLDLWLHQMKRDSLHSNSAASRRLSSP</sequence>
<dbReference type="EMBL" id="CAXIEN010000143">
    <property type="protein sequence ID" value="CAL1281440.1"/>
    <property type="molecule type" value="Genomic_DNA"/>
</dbReference>
<dbReference type="AlphaFoldDB" id="A0AAV2ABT2"/>
<proteinExistence type="predicted"/>
<evidence type="ECO:0000313" key="2">
    <source>
        <dbReference type="Proteomes" id="UP001497382"/>
    </source>
</evidence>
<dbReference type="InterPro" id="IPR008042">
    <property type="entry name" value="Retrotrans_Pao"/>
</dbReference>
<reference evidence="1 2" key="1">
    <citation type="submission" date="2024-04" db="EMBL/GenBank/DDBJ databases">
        <authorList>
            <person name="Rising A."/>
            <person name="Reimegard J."/>
            <person name="Sonavane S."/>
            <person name="Akerstrom W."/>
            <person name="Nylinder S."/>
            <person name="Hedman E."/>
            <person name="Kallberg Y."/>
        </authorList>
    </citation>
    <scope>NUCLEOTIDE SEQUENCE [LARGE SCALE GENOMIC DNA]</scope>
</reference>
<dbReference type="Proteomes" id="UP001497382">
    <property type="component" value="Unassembled WGS sequence"/>
</dbReference>
<gene>
    <name evidence="1" type="ORF">LARSCL_LOCUS11570</name>
</gene>
<dbReference type="Pfam" id="PF05380">
    <property type="entry name" value="Peptidase_A17"/>
    <property type="match status" value="1"/>
</dbReference>
<keyword evidence="2" id="KW-1185">Reference proteome</keyword>
<accession>A0AAV2ABT2</accession>
<name>A0AAV2ABT2_9ARAC</name>
<evidence type="ECO:0000313" key="1">
    <source>
        <dbReference type="EMBL" id="CAL1281440.1"/>
    </source>
</evidence>
<comment type="caution">
    <text evidence="1">The sequence shown here is derived from an EMBL/GenBank/DDBJ whole genome shotgun (WGS) entry which is preliminary data.</text>
</comment>
<organism evidence="1 2">
    <name type="scientific">Larinioides sclopetarius</name>
    <dbReference type="NCBI Taxonomy" id="280406"/>
    <lineage>
        <taxon>Eukaryota</taxon>
        <taxon>Metazoa</taxon>
        <taxon>Ecdysozoa</taxon>
        <taxon>Arthropoda</taxon>
        <taxon>Chelicerata</taxon>
        <taxon>Arachnida</taxon>
        <taxon>Araneae</taxon>
        <taxon>Araneomorphae</taxon>
        <taxon>Entelegynae</taxon>
        <taxon>Araneoidea</taxon>
        <taxon>Araneidae</taxon>
        <taxon>Larinioides</taxon>
    </lineage>
</organism>
<protein>
    <submittedName>
        <fullName evidence="1">Uncharacterized protein</fullName>
    </submittedName>
</protein>